<protein>
    <submittedName>
        <fullName evidence="1">Uncharacterized protein</fullName>
    </submittedName>
</protein>
<evidence type="ECO:0000313" key="2">
    <source>
        <dbReference type="Proteomes" id="UP000295334"/>
    </source>
</evidence>
<name>A0A4R1B8S5_9BACT</name>
<accession>A0A4R1B8S5</accession>
<proteinExistence type="predicted"/>
<dbReference type="Proteomes" id="UP000295334">
    <property type="component" value="Unassembled WGS sequence"/>
</dbReference>
<dbReference type="AlphaFoldDB" id="A0A4R1B8S5"/>
<keyword evidence="2" id="KW-1185">Reference proteome</keyword>
<evidence type="ECO:0000313" key="1">
    <source>
        <dbReference type="EMBL" id="TCJ13245.1"/>
    </source>
</evidence>
<dbReference type="OrthoDB" id="1492702at2"/>
<sequence>MADSTIAWCAGPFWINGLDTATYATLLQWRRDEHHPFNRFVPEEFPGYISTLPEMQALQRAVGNARPRPLRLSGAGYATSAKAKAAPLRIEISEPVYSTDRRYAFLSAAIILRSADPQWSDQWAVLLAVFYSDGKTWRKASAKGMLIL</sequence>
<comment type="caution">
    <text evidence="1">The sequence shown here is derived from an EMBL/GenBank/DDBJ whole genome shotgun (WGS) entry which is preliminary data.</text>
</comment>
<organism evidence="1 2">
    <name type="scientific">Flaviaesturariibacter flavus</name>
    <dbReference type="NCBI Taxonomy" id="2502780"/>
    <lineage>
        <taxon>Bacteria</taxon>
        <taxon>Pseudomonadati</taxon>
        <taxon>Bacteroidota</taxon>
        <taxon>Chitinophagia</taxon>
        <taxon>Chitinophagales</taxon>
        <taxon>Chitinophagaceae</taxon>
        <taxon>Flaviaestuariibacter</taxon>
    </lineage>
</organism>
<reference evidence="1 2" key="1">
    <citation type="submission" date="2019-03" db="EMBL/GenBank/DDBJ databases">
        <authorList>
            <person name="Kim M.K.M."/>
        </authorList>
    </citation>
    <scope>NUCLEOTIDE SEQUENCE [LARGE SCALE GENOMIC DNA]</scope>
    <source>
        <strain evidence="1 2">17J68-12</strain>
    </source>
</reference>
<gene>
    <name evidence="1" type="ORF">EPD60_12675</name>
</gene>
<dbReference type="EMBL" id="SJZI01000046">
    <property type="protein sequence ID" value="TCJ13245.1"/>
    <property type="molecule type" value="Genomic_DNA"/>
</dbReference>